<feature type="coiled-coil region" evidence="1">
    <location>
        <begin position="322"/>
        <end position="361"/>
    </location>
</feature>
<keyword evidence="2" id="KW-0472">Membrane</keyword>
<dbReference type="GO" id="GO:0000155">
    <property type="term" value="F:phosphorelay sensor kinase activity"/>
    <property type="evidence" value="ECO:0007669"/>
    <property type="project" value="InterPro"/>
</dbReference>
<evidence type="ECO:0000313" key="5">
    <source>
        <dbReference type="Proteomes" id="UP000291117"/>
    </source>
</evidence>
<dbReference type="Gene3D" id="3.30.450.20">
    <property type="entry name" value="PAS domain"/>
    <property type="match status" value="1"/>
</dbReference>
<dbReference type="GO" id="GO:0016020">
    <property type="term" value="C:membrane"/>
    <property type="evidence" value="ECO:0007669"/>
    <property type="project" value="InterPro"/>
</dbReference>
<evidence type="ECO:0000259" key="3">
    <source>
        <dbReference type="Pfam" id="PF06580"/>
    </source>
</evidence>
<keyword evidence="2" id="KW-0812">Transmembrane</keyword>
<evidence type="ECO:0000256" key="2">
    <source>
        <dbReference type="SAM" id="Phobius"/>
    </source>
</evidence>
<accession>A0A4R0M8K0</accession>
<dbReference type="Proteomes" id="UP000291117">
    <property type="component" value="Unassembled WGS sequence"/>
</dbReference>
<keyword evidence="2" id="KW-1133">Transmembrane helix</keyword>
<dbReference type="RefSeq" id="WP_131612945.1">
    <property type="nucleotide sequence ID" value="NZ_SJSM01000042.1"/>
</dbReference>
<sequence>MRLPIYSSRHFIVIGIFMFLCFAGIWQFMSGKLSKHTEQISIELATKIYQLKSNIMRNEFEGFTKGIVNSETVLPEIHTKKEFLAHEGTIEALLLSHPKINKGWYAIASKNDTVYKSIHKDGQTYHHTPILKHQKDWIHNQLSHKETTGNVGTLVSVTDTLHWLIASRHKLADSSVLMFGLDINLKKLQQYLWSVDTIGRAYAFITDEKGYFVTNQIENLIGTKMPVPVNPLLGKILLADSISSYEIVTSSYLQLPVVRYYTPLNITGMNWTMVIDTPVLTVDEDVRIIEKYMMVMFISAALIILLLISWSQAKWQKEFTLRQQLEMNRKELSLEKQALSLVAERQQKDNALLQLNTLKEKVNPHFLFNSLSSLNALIAQNPELAQSFVVKLSRVYRYVLESYPNGLATVAEELRFVNEYFFLLKIRFGDALEPLDLQISEAHLQEHIPFMSLQTLIENAVKHNMLSKEKPLKISIESQGDFIVVTNNLQLRSDVRDSSKQGLNYLQSTYAYFGTGQLKYGTEGQRYKCYLPVLQVPEA</sequence>
<proteinExistence type="predicted"/>
<feature type="transmembrane region" description="Helical" evidence="2">
    <location>
        <begin position="292"/>
        <end position="310"/>
    </location>
</feature>
<evidence type="ECO:0000313" key="4">
    <source>
        <dbReference type="EMBL" id="TCC82409.1"/>
    </source>
</evidence>
<keyword evidence="1" id="KW-0175">Coiled coil</keyword>
<evidence type="ECO:0000256" key="1">
    <source>
        <dbReference type="SAM" id="Coils"/>
    </source>
</evidence>
<dbReference type="EMBL" id="SJSM01000042">
    <property type="protein sequence ID" value="TCC82409.1"/>
    <property type="molecule type" value="Genomic_DNA"/>
</dbReference>
<organism evidence="4 5">
    <name type="scientific">Pedobacter hiemivivus</name>
    <dbReference type="NCBI Taxonomy" id="2530454"/>
    <lineage>
        <taxon>Bacteria</taxon>
        <taxon>Pseudomonadati</taxon>
        <taxon>Bacteroidota</taxon>
        <taxon>Sphingobacteriia</taxon>
        <taxon>Sphingobacteriales</taxon>
        <taxon>Sphingobacteriaceae</taxon>
        <taxon>Pedobacter</taxon>
    </lineage>
</organism>
<dbReference type="AlphaFoldDB" id="A0A4R0M8K0"/>
<gene>
    <name evidence="4" type="ORF">EZ444_26630</name>
</gene>
<dbReference type="InterPro" id="IPR050640">
    <property type="entry name" value="Bact_2-comp_sensor_kinase"/>
</dbReference>
<dbReference type="PANTHER" id="PTHR34220">
    <property type="entry name" value="SENSOR HISTIDINE KINASE YPDA"/>
    <property type="match status" value="1"/>
</dbReference>
<reference evidence="4 5" key="1">
    <citation type="submission" date="2019-02" db="EMBL/GenBank/DDBJ databases">
        <title>Pedobacter sp. RP-3-8 sp. nov., isolated from Arctic soil.</title>
        <authorList>
            <person name="Dahal R.H."/>
        </authorList>
    </citation>
    <scope>NUCLEOTIDE SEQUENCE [LARGE SCALE GENOMIC DNA]</scope>
    <source>
        <strain evidence="4 5">RP-3-8</strain>
    </source>
</reference>
<feature type="transmembrane region" description="Helical" evidence="2">
    <location>
        <begin position="12"/>
        <end position="29"/>
    </location>
</feature>
<comment type="caution">
    <text evidence="4">The sequence shown here is derived from an EMBL/GenBank/DDBJ whole genome shotgun (WGS) entry which is preliminary data.</text>
</comment>
<dbReference type="OrthoDB" id="9809908at2"/>
<dbReference type="InterPro" id="IPR010559">
    <property type="entry name" value="Sig_transdc_His_kin_internal"/>
</dbReference>
<feature type="domain" description="Signal transduction histidine kinase internal region" evidence="3">
    <location>
        <begin position="354"/>
        <end position="432"/>
    </location>
</feature>
<protein>
    <recommendedName>
        <fullName evidence="3">Signal transduction histidine kinase internal region domain-containing protein</fullName>
    </recommendedName>
</protein>
<keyword evidence="5" id="KW-1185">Reference proteome</keyword>
<name>A0A4R0M8K0_9SPHI</name>
<dbReference type="PANTHER" id="PTHR34220:SF7">
    <property type="entry name" value="SENSOR HISTIDINE KINASE YPDA"/>
    <property type="match status" value="1"/>
</dbReference>
<dbReference type="Pfam" id="PF06580">
    <property type="entry name" value="His_kinase"/>
    <property type="match status" value="1"/>
</dbReference>